<dbReference type="OMA" id="NMAWAAD"/>
<reference evidence="3 4" key="2">
    <citation type="journal article" date="2008" name="Nature">
        <title>The Phaeodactylum genome reveals the evolutionary history of diatom genomes.</title>
        <authorList>
            <person name="Bowler C."/>
            <person name="Allen A.E."/>
            <person name="Badger J.H."/>
            <person name="Grimwood J."/>
            <person name="Jabbari K."/>
            <person name="Kuo A."/>
            <person name="Maheswari U."/>
            <person name="Martens C."/>
            <person name="Maumus F."/>
            <person name="Otillar R.P."/>
            <person name="Rayko E."/>
            <person name="Salamov A."/>
            <person name="Vandepoele K."/>
            <person name="Beszteri B."/>
            <person name="Gruber A."/>
            <person name="Heijde M."/>
            <person name="Katinka M."/>
            <person name="Mock T."/>
            <person name="Valentin K."/>
            <person name="Verret F."/>
            <person name="Berges J.A."/>
            <person name="Brownlee C."/>
            <person name="Cadoret J.P."/>
            <person name="Chiovitti A."/>
            <person name="Choi C.J."/>
            <person name="Coesel S."/>
            <person name="De Martino A."/>
            <person name="Detter J.C."/>
            <person name="Durkin C."/>
            <person name="Falciatore A."/>
            <person name="Fournet J."/>
            <person name="Haruta M."/>
            <person name="Huysman M.J."/>
            <person name="Jenkins B.D."/>
            <person name="Jiroutova K."/>
            <person name="Jorgensen R.E."/>
            <person name="Joubert Y."/>
            <person name="Kaplan A."/>
            <person name="Kroger N."/>
            <person name="Kroth P.G."/>
            <person name="La Roche J."/>
            <person name="Lindquist E."/>
            <person name="Lommer M."/>
            <person name="Martin-Jezequel V."/>
            <person name="Lopez P.J."/>
            <person name="Lucas S."/>
            <person name="Mangogna M."/>
            <person name="McGinnis K."/>
            <person name="Medlin L.K."/>
            <person name="Montsant A."/>
            <person name="Oudot-Le Secq M.P."/>
            <person name="Napoli C."/>
            <person name="Obornik M."/>
            <person name="Parker M.S."/>
            <person name="Petit J.L."/>
            <person name="Porcel B.M."/>
            <person name="Poulsen N."/>
            <person name="Robison M."/>
            <person name="Rychlewski L."/>
            <person name="Rynearson T.A."/>
            <person name="Schmutz J."/>
            <person name="Shapiro H."/>
            <person name="Siaut M."/>
            <person name="Stanley M."/>
            <person name="Sussman M.R."/>
            <person name="Taylor A.R."/>
            <person name="Vardi A."/>
            <person name="von Dassow P."/>
            <person name="Vyverman W."/>
            <person name="Willis A."/>
            <person name="Wyrwicz L.S."/>
            <person name="Rokhsar D.S."/>
            <person name="Weissenbach J."/>
            <person name="Armbrust E.V."/>
            <person name="Green B.R."/>
            <person name="Van de Peer Y."/>
            <person name="Grigoriev I.V."/>
        </authorList>
    </citation>
    <scope>NUCLEOTIDE SEQUENCE [LARGE SCALE GENOMIC DNA]</scope>
    <source>
        <strain evidence="3 4">CCMP1335</strain>
    </source>
</reference>
<feature type="compositionally biased region" description="Low complexity" evidence="1">
    <location>
        <begin position="127"/>
        <end position="151"/>
    </location>
</feature>
<dbReference type="InterPro" id="IPR000467">
    <property type="entry name" value="G_patch_dom"/>
</dbReference>
<gene>
    <name evidence="3" type="ORF">THAPSDRAFT_20583</name>
</gene>
<evidence type="ECO:0000259" key="2">
    <source>
        <dbReference type="PROSITE" id="PS50174"/>
    </source>
</evidence>
<dbReference type="PROSITE" id="PS50174">
    <property type="entry name" value="G_PATCH"/>
    <property type="match status" value="1"/>
</dbReference>
<dbReference type="GeneID" id="7451487"/>
<dbReference type="KEGG" id="tps:THAPSDRAFT_20583"/>
<dbReference type="PaxDb" id="35128-Thaps20583"/>
<dbReference type="Proteomes" id="UP000001449">
    <property type="component" value="Chromosome 1"/>
</dbReference>
<organism evidence="3 4">
    <name type="scientific">Thalassiosira pseudonana</name>
    <name type="common">Marine diatom</name>
    <name type="synonym">Cyclotella nana</name>
    <dbReference type="NCBI Taxonomy" id="35128"/>
    <lineage>
        <taxon>Eukaryota</taxon>
        <taxon>Sar</taxon>
        <taxon>Stramenopiles</taxon>
        <taxon>Ochrophyta</taxon>
        <taxon>Bacillariophyta</taxon>
        <taxon>Coscinodiscophyceae</taxon>
        <taxon>Thalassiosirophycidae</taxon>
        <taxon>Thalassiosirales</taxon>
        <taxon>Thalassiosiraceae</taxon>
        <taxon>Thalassiosira</taxon>
    </lineage>
</organism>
<reference evidence="3 4" key="1">
    <citation type="journal article" date="2004" name="Science">
        <title>The genome of the diatom Thalassiosira pseudonana: ecology, evolution, and metabolism.</title>
        <authorList>
            <person name="Armbrust E.V."/>
            <person name="Berges J.A."/>
            <person name="Bowler C."/>
            <person name="Green B.R."/>
            <person name="Martinez D."/>
            <person name="Putnam N.H."/>
            <person name="Zhou S."/>
            <person name="Allen A.E."/>
            <person name="Apt K.E."/>
            <person name="Bechner M."/>
            <person name="Brzezinski M.A."/>
            <person name="Chaal B.K."/>
            <person name="Chiovitti A."/>
            <person name="Davis A.K."/>
            <person name="Demarest M.S."/>
            <person name="Detter J.C."/>
            <person name="Glavina T."/>
            <person name="Goodstein D."/>
            <person name="Hadi M.Z."/>
            <person name="Hellsten U."/>
            <person name="Hildebrand M."/>
            <person name="Jenkins B.D."/>
            <person name="Jurka J."/>
            <person name="Kapitonov V.V."/>
            <person name="Kroger N."/>
            <person name="Lau W.W."/>
            <person name="Lane T.W."/>
            <person name="Larimer F.W."/>
            <person name="Lippmeier J.C."/>
            <person name="Lucas S."/>
            <person name="Medina M."/>
            <person name="Montsant A."/>
            <person name="Obornik M."/>
            <person name="Parker M.S."/>
            <person name="Palenik B."/>
            <person name="Pazour G.J."/>
            <person name="Richardson P.M."/>
            <person name="Rynearson T.A."/>
            <person name="Saito M.A."/>
            <person name="Schwartz D.C."/>
            <person name="Thamatrakoln K."/>
            <person name="Valentin K."/>
            <person name="Vardi A."/>
            <person name="Wilkerson F.P."/>
            <person name="Rokhsar D.S."/>
        </authorList>
    </citation>
    <scope>NUCLEOTIDE SEQUENCE [LARGE SCALE GENOMIC DNA]</scope>
    <source>
        <strain evidence="3 4">CCMP1335</strain>
    </source>
</reference>
<protein>
    <recommendedName>
        <fullName evidence="2">G-patch domain-containing protein</fullName>
    </recommendedName>
</protein>
<dbReference type="PANTHER" id="PTHR23149:SF9">
    <property type="entry name" value="G PATCH DOMAIN-CONTAINING PROTEIN 4"/>
    <property type="match status" value="1"/>
</dbReference>
<dbReference type="PANTHER" id="PTHR23149">
    <property type="entry name" value="G PATCH DOMAIN CONTAINING PROTEIN"/>
    <property type="match status" value="1"/>
</dbReference>
<dbReference type="GO" id="GO:0003676">
    <property type="term" value="F:nucleic acid binding"/>
    <property type="evidence" value="ECO:0007669"/>
    <property type="project" value="InterPro"/>
</dbReference>
<proteinExistence type="predicted"/>
<dbReference type="SMART" id="SM00443">
    <property type="entry name" value="G_patch"/>
    <property type="match status" value="1"/>
</dbReference>
<accession>B8BST7</accession>
<feature type="compositionally biased region" description="Basic residues" evidence="1">
    <location>
        <begin position="108"/>
        <end position="123"/>
    </location>
</feature>
<evidence type="ECO:0000313" key="4">
    <source>
        <dbReference type="Proteomes" id="UP000001449"/>
    </source>
</evidence>
<feature type="compositionally biased region" description="Basic residues" evidence="1">
    <location>
        <begin position="211"/>
        <end position="220"/>
    </location>
</feature>
<dbReference type="HOGENOM" id="CLU_1167913_0_0_1"/>
<evidence type="ECO:0000256" key="1">
    <source>
        <dbReference type="SAM" id="MobiDB-lite"/>
    </source>
</evidence>
<feature type="region of interest" description="Disordered" evidence="1">
    <location>
        <begin position="88"/>
        <end position="172"/>
    </location>
</feature>
<dbReference type="AlphaFoldDB" id="B8BST7"/>
<dbReference type="RefSeq" id="XP_002285961.1">
    <property type="nucleotide sequence ID" value="XM_002285925.1"/>
</dbReference>
<dbReference type="eggNOG" id="KOG2809">
    <property type="taxonomic scope" value="Eukaryota"/>
</dbReference>
<feature type="region of interest" description="Disordered" evidence="1">
    <location>
        <begin position="199"/>
        <end position="238"/>
    </location>
</feature>
<dbReference type="STRING" id="35128.B8BST7"/>
<sequence>MTIIATQDTRNSTWANDTTSYGHKMLSKMGWKGGSSGLGKHQQGTSTNLRAVRRAESLGIGAETDAFGDKGWEDTNRGYHGVLDKLKKEYGNGSGEGSGEEVDEETRKRRRKEEKKRKKRQEKRRAAASSSSGNSSGNESNDNTTNTSTVRLAQNKVQVGHARKMREAKDINNKSAEDMAAIFGVKADFYKQNAALAVGAATGGGGGDKDRKKKSKKRSRKGGDESDGEPRKEKKSKK</sequence>
<feature type="domain" description="G-patch" evidence="2">
    <location>
        <begin position="18"/>
        <end position="65"/>
    </location>
</feature>
<feature type="compositionally biased region" description="Basic and acidic residues" evidence="1">
    <location>
        <begin position="221"/>
        <end position="232"/>
    </location>
</feature>
<evidence type="ECO:0000313" key="3">
    <source>
        <dbReference type="EMBL" id="EED95602.1"/>
    </source>
</evidence>
<dbReference type="InParanoid" id="B8BST7"/>
<dbReference type="Pfam" id="PF01585">
    <property type="entry name" value="G-patch"/>
    <property type="match status" value="1"/>
</dbReference>
<dbReference type="InterPro" id="IPR050656">
    <property type="entry name" value="PINX1"/>
</dbReference>
<keyword evidence="4" id="KW-1185">Reference proteome</keyword>
<dbReference type="GO" id="GO:0005730">
    <property type="term" value="C:nucleolus"/>
    <property type="evidence" value="ECO:0000318"/>
    <property type="project" value="GO_Central"/>
</dbReference>
<name>B8BST7_THAPS</name>
<dbReference type="EMBL" id="CM000638">
    <property type="protein sequence ID" value="EED95602.1"/>
    <property type="molecule type" value="Genomic_DNA"/>
</dbReference>